<dbReference type="GO" id="GO:0007186">
    <property type="term" value="P:G protein-coupled receptor signaling pathway"/>
    <property type="evidence" value="ECO:0007669"/>
    <property type="project" value="InterPro"/>
</dbReference>
<keyword evidence="10" id="KW-0636">Prenylation</keyword>
<sequence length="355" mass="38735">MACLRAALRPACDSRQLESRRRGRMQAGAAMLLQAVVDYPASKVDSDLSLKHVNIIFLCATEATLLCTAPRSDLTARGARQRPVATFPDPTKSRSVGPEPPAGICWPELWQSSSPRRLGHLLPPSWCPLQTFRTPRLPRRFLARPQTSPSPSLPALLSCRPSNPRPVRSLAFVLLIPPSPLFSSGDPRSEARRASSVVASFSQLIESSSCPVRRHQHHACLRNPFRGGCQEQETEHGGPQVPPPDGAQQSTEGGPGSSSCEGVRGFSIVSVPRVEQHPQEKGAVAQHPTPPYRRVVSPHPLTIAINVSTDDFVIARLINYCNNTRDFMVPSVWGQVDKREDPYAPQQSGGCCTVM</sequence>
<dbReference type="OrthoDB" id="19232at2759"/>
<keyword evidence="5" id="KW-0488">Methylation</keyword>
<keyword evidence="9" id="KW-0449">Lipoprotein</keyword>
<evidence type="ECO:0000256" key="7">
    <source>
        <dbReference type="ARBA" id="ARBA00023139"/>
    </source>
</evidence>
<evidence type="ECO:0000256" key="10">
    <source>
        <dbReference type="ARBA" id="ARBA00023289"/>
    </source>
</evidence>
<evidence type="ECO:0000256" key="9">
    <source>
        <dbReference type="ARBA" id="ARBA00023288"/>
    </source>
</evidence>
<dbReference type="GeneID" id="25312982"/>
<organism evidence="13 14">
    <name type="scientific">Rasamsonia emersonii (strain ATCC 16479 / CBS 393.64 / IMI 116815)</name>
    <dbReference type="NCBI Taxonomy" id="1408163"/>
    <lineage>
        <taxon>Eukaryota</taxon>
        <taxon>Fungi</taxon>
        <taxon>Dikarya</taxon>
        <taxon>Ascomycota</taxon>
        <taxon>Pezizomycotina</taxon>
        <taxon>Eurotiomycetes</taxon>
        <taxon>Eurotiomycetidae</taxon>
        <taxon>Eurotiales</taxon>
        <taxon>Trichocomaceae</taxon>
        <taxon>Rasamsonia</taxon>
    </lineage>
</organism>
<accession>A0A0F4Z595</accession>
<evidence type="ECO:0000313" key="14">
    <source>
        <dbReference type="Proteomes" id="UP000053958"/>
    </source>
</evidence>
<comment type="similarity">
    <text evidence="2">Belongs to the G protein gamma family.</text>
</comment>
<dbReference type="GO" id="GO:0016020">
    <property type="term" value="C:membrane"/>
    <property type="evidence" value="ECO:0007669"/>
    <property type="project" value="UniProtKB-SubCell"/>
</dbReference>
<protein>
    <recommendedName>
        <fullName evidence="4">Guanine nucleotide-binding protein subunit gamma</fullName>
    </recommendedName>
</protein>
<dbReference type="EMBL" id="LASV01000038">
    <property type="protein sequence ID" value="KKA25063.1"/>
    <property type="molecule type" value="Genomic_DNA"/>
</dbReference>
<evidence type="ECO:0000313" key="13">
    <source>
        <dbReference type="EMBL" id="KKA25063.1"/>
    </source>
</evidence>
<evidence type="ECO:0000256" key="4">
    <source>
        <dbReference type="ARBA" id="ARBA00016111"/>
    </source>
</evidence>
<evidence type="ECO:0000256" key="5">
    <source>
        <dbReference type="ARBA" id="ARBA00022481"/>
    </source>
</evidence>
<evidence type="ECO:0000256" key="2">
    <source>
        <dbReference type="ARBA" id="ARBA00007431"/>
    </source>
</evidence>
<feature type="region of interest" description="Disordered" evidence="11">
    <location>
        <begin position="229"/>
        <end position="261"/>
    </location>
</feature>
<feature type="compositionally biased region" description="Polar residues" evidence="11">
    <location>
        <begin position="247"/>
        <end position="260"/>
    </location>
</feature>
<dbReference type="Proteomes" id="UP000053958">
    <property type="component" value="Unassembled WGS sequence"/>
</dbReference>
<keyword evidence="14" id="KW-1185">Reference proteome</keyword>
<evidence type="ECO:0000256" key="3">
    <source>
        <dbReference type="ARBA" id="ARBA00011581"/>
    </source>
</evidence>
<evidence type="ECO:0000256" key="8">
    <source>
        <dbReference type="ARBA" id="ARBA00023224"/>
    </source>
</evidence>
<feature type="domain" description="G protein gamma" evidence="12">
    <location>
        <begin position="314"/>
        <end position="355"/>
    </location>
</feature>
<keyword evidence="7" id="KW-0564">Palmitate</keyword>
<evidence type="ECO:0000256" key="11">
    <source>
        <dbReference type="SAM" id="MobiDB-lite"/>
    </source>
</evidence>
<reference evidence="13 14" key="1">
    <citation type="submission" date="2015-04" db="EMBL/GenBank/DDBJ databases">
        <authorList>
            <person name="Heijne W.H."/>
            <person name="Fedorova N.D."/>
            <person name="Nierman W.C."/>
            <person name="Vollebregt A.W."/>
            <person name="Zhao Z."/>
            <person name="Wu L."/>
            <person name="Kumar M."/>
            <person name="Stam H."/>
            <person name="van den Berg M.A."/>
            <person name="Pel H.J."/>
        </authorList>
    </citation>
    <scope>NUCLEOTIDE SEQUENCE [LARGE SCALE GENOMIC DNA]</scope>
    <source>
        <strain evidence="13 14">CBS 393.64</strain>
    </source>
</reference>
<dbReference type="Pfam" id="PF00631">
    <property type="entry name" value="G-gamma"/>
    <property type="match status" value="1"/>
</dbReference>
<comment type="subcellular location">
    <subcellularLocation>
        <location evidence="1">Membrane</location>
        <topology evidence="1">Peripheral membrane protein</topology>
    </subcellularLocation>
</comment>
<gene>
    <name evidence="13" type="ORF">T310_0928</name>
</gene>
<dbReference type="STRING" id="1408163.A0A0F4Z595"/>
<keyword evidence="8" id="KW-0807">Transducer</keyword>
<dbReference type="FunFam" id="4.10.260.10:FF:000003">
    <property type="entry name" value="G-protein complex gamma subunit Ste18/GpgA"/>
    <property type="match status" value="1"/>
</dbReference>
<dbReference type="InterPro" id="IPR015898">
    <property type="entry name" value="G-protein_gamma-like_dom"/>
</dbReference>
<dbReference type="RefSeq" id="XP_013331675.1">
    <property type="nucleotide sequence ID" value="XM_013476221.1"/>
</dbReference>
<proteinExistence type="inferred from homology"/>
<comment type="subunit">
    <text evidence="3">G proteins are composed of 3 units, alpha, beta and gamma.</text>
</comment>
<keyword evidence="6" id="KW-0472">Membrane</keyword>
<comment type="caution">
    <text evidence="13">The sequence shown here is derived from an EMBL/GenBank/DDBJ whole genome shotgun (WGS) entry which is preliminary data.</text>
</comment>
<evidence type="ECO:0000256" key="1">
    <source>
        <dbReference type="ARBA" id="ARBA00004170"/>
    </source>
</evidence>
<name>A0A0F4Z595_RASE3</name>
<dbReference type="AlphaFoldDB" id="A0A0F4Z595"/>
<evidence type="ECO:0000259" key="12">
    <source>
        <dbReference type="Pfam" id="PF00631"/>
    </source>
</evidence>
<evidence type="ECO:0000256" key="6">
    <source>
        <dbReference type="ARBA" id="ARBA00023136"/>
    </source>
</evidence>